<sequence>MKMRRKILVLGLSLVLMVSVMTGCSPKTASRSYEKTMATARTEIWNAISAGGASSATVAIMDNGKVVYHEGFAMADRTAGLAVTTDTQYNICSVSKVFTAAAILQLCQDGKLALDKPVVDYMPEFTMPDSRYRDITVRMLLNHSAAFPGTYTNNAETTEPDPNYTENFLAYLAGTELKGDPGKISVYCNDCFTFAEILVEKVSGQSFADYLAANIFKKAGMTNSSCNYKTDNTNIARKYNEDGTAAPVEYINSLGSGGIASTAVDLCKYGQALLDGKIMNDAMLAEYTSPQYGAETLPSGTPLYPYGLGWDSVSLPDFELQKVRVIGKNGGSPQYNSQLYILPDQNITVAIVFAGNADVTGIANDIVQALIDENGIGQVEELTKVEPTAATIPATILSNAGIYGDGSAIMKIDFNDEKTAMIYQKYKDGAFEIQGSFPYLSDGYFHMPAGYRFGFTENDGKKLFVVYDSLTDAGFVSGQKLEAGDPALDTSRFSGKSWIPVNLSAIDSSAIACKTGVLAELPGYVYSTSNQGGTTLYGLKDATTTQMILPYGRDLAQSVITTSGGKDTLTMMNYQMMNTADAVSLTKSEPISIGSDGLNVVRKLDQDGTFSADIPDGGRIVIYGPDLQPNYDSLASDAAGTAVTAGSYLLLIGKPGDSFSFDYPV</sequence>
<proteinExistence type="predicted"/>
<protein>
    <submittedName>
        <fullName evidence="5">Serine hydrolase</fullName>
    </submittedName>
</protein>
<evidence type="ECO:0000256" key="2">
    <source>
        <dbReference type="ARBA" id="ARBA00023136"/>
    </source>
</evidence>
<keyword evidence="5" id="KW-0378">Hydrolase</keyword>
<reference evidence="5 6" key="1">
    <citation type="journal article" date="2020" name="mSystems">
        <title>Defining Genomic and Predicted Metabolic Features of the Acetobacterium Genus.</title>
        <authorList>
            <person name="Ross D.E."/>
            <person name="Marshall C.W."/>
            <person name="Gulliver D."/>
            <person name="May H.D."/>
            <person name="Norman R.S."/>
        </authorList>
    </citation>
    <scope>NUCLEOTIDE SEQUENCE [LARGE SCALE GENOMIC DNA]</scope>
    <source>
        <strain evidence="5 6">DSM 8238</strain>
    </source>
</reference>
<dbReference type="Proteomes" id="UP000603234">
    <property type="component" value="Unassembled WGS sequence"/>
</dbReference>
<dbReference type="PANTHER" id="PTHR46825">
    <property type="entry name" value="D-ALANYL-D-ALANINE-CARBOXYPEPTIDASE/ENDOPEPTIDASE AMPH"/>
    <property type="match status" value="1"/>
</dbReference>
<organism evidence="5 6">
    <name type="scientific">Acetobacterium fimetarium</name>
    <dbReference type="NCBI Taxonomy" id="52691"/>
    <lineage>
        <taxon>Bacteria</taxon>
        <taxon>Bacillati</taxon>
        <taxon>Bacillota</taxon>
        <taxon>Clostridia</taxon>
        <taxon>Eubacteriales</taxon>
        <taxon>Eubacteriaceae</taxon>
        <taxon>Acetobacterium</taxon>
    </lineage>
</organism>
<feature type="signal peptide" evidence="3">
    <location>
        <begin position="1"/>
        <end position="22"/>
    </location>
</feature>
<dbReference type="PROSITE" id="PS00146">
    <property type="entry name" value="BETA_LACTAMASE_A"/>
    <property type="match status" value="1"/>
</dbReference>
<comment type="subcellular location">
    <subcellularLocation>
        <location evidence="1">Membrane</location>
    </subcellularLocation>
</comment>
<evidence type="ECO:0000256" key="1">
    <source>
        <dbReference type="ARBA" id="ARBA00004370"/>
    </source>
</evidence>
<gene>
    <name evidence="5" type="ORF">GH808_06070</name>
</gene>
<dbReference type="InterPro" id="IPR050491">
    <property type="entry name" value="AmpC-like"/>
</dbReference>
<keyword evidence="3" id="KW-0732">Signal</keyword>
<feature type="domain" description="Beta-lactamase-related" evidence="4">
    <location>
        <begin position="51"/>
        <end position="361"/>
    </location>
</feature>
<dbReference type="GO" id="GO:0016787">
    <property type="term" value="F:hydrolase activity"/>
    <property type="evidence" value="ECO:0007669"/>
    <property type="project" value="UniProtKB-KW"/>
</dbReference>
<dbReference type="EMBL" id="WJBC01000006">
    <property type="protein sequence ID" value="MBC3804002.1"/>
    <property type="molecule type" value="Genomic_DNA"/>
</dbReference>
<dbReference type="InterPro" id="IPR001466">
    <property type="entry name" value="Beta-lactam-related"/>
</dbReference>
<dbReference type="SUPFAM" id="SSF56601">
    <property type="entry name" value="beta-lactamase/transpeptidase-like"/>
    <property type="match status" value="1"/>
</dbReference>
<feature type="chain" id="PRO_5047484360" evidence="3">
    <location>
        <begin position="23"/>
        <end position="665"/>
    </location>
</feature>
<dbReference type="InterPro" id="IPR012338">
    <property type="entry name" value="Beta-lactam/transpept-like"/>
</dbReference>
<dbReference type="Pfam" id="PF00144">
    <property type="entry name" value="Beta-lactamase"/>
    <property type="match status" value="1"/>
</dbReference>
<accession>A0ABR6WTU2</accession>
<keyword evidence="2" id="KW-0472">Membrane</keyword>
<evidence type="ECO:0000259" key="4">
    <source>
        <dbReference type="Pfam" id="PF00144"/>
    </source>
</evidence>
<dbReference type="PANTHER" id="PTHR46825:SF11">
    <property type="entry name" value="PENICILLIN-BINDING PROTEIN 4"/>
    <property type="match status" value="1"/>
</dbReference>
<evidence type="ECO:0000313" key="6">
    <source>
        <dbReference type="Proteomes" id="UP000603234"/>
    </source>
</evidence>
<name>A0ABR6WTU2_9FIRM</name>
<evidence type="ECO:0000313" key="5">
    <source>
        <dbReference type="EMBL" id="MBC3804002.1"/>
    </source>
</evidence>
<keyword evidence="6" id="KW-1185">Reference proteome</keyword>
<dbReference type="InterPro" id="IPR023650">
    <property type="entry name" value="Beta-lactam_class-A_AS"/>
</dbReference>
<dbReference type="PROSITE" id="PS51257">
    <property type="entry name" value="PROKAR_LIPOPROTEIN"/>
    <property type="match status" value="1"/>
</dbReference>
<comment type="caution">
    <text evidence="5">The sequence shown here is derived from an EMBL/GenBank/DDBJ whole genome shotgun (WGS) entry which is preliminary data.</text>
</comment>
<evidence type="ECO:0000256" key="3">
    <source>
        <dbReference type="SAM" id="SignalP"/>
    </source>
</evidence>
<dbReference type="Gene3D" id="3.40.710.10">
    <property type="entry name" value="DD-peptidase/beta-lactamase superfamily"/>
    <property type="match status" value="1"/>
</dbReference>